<comment type="catalytic activity">
    <reaction evidence="10">
        <text>L-threonyl-[protein] + ATP = O-phospho-L-threonyl-[protein] + ADP + H(+)</text>
        <dbReference type="Rhea" id="RHEA:46608"/>
        <dbReference type="Rhea" id="RHEA-COMP:11060"/>
        <dbReference type="Rhea" id="RHEA-COMP:11605"/>
        <dbReference type="ChEBI" id="CHEBI:15378"/>
        <dbReference type="ChEBI" id="CHEBI:30013"/>
        <dbReference type="ChEBI" id="CHEBI:30616"/>
        <dbReference type="ChEBI" id="CHEBI:61977"/>
        <dbReference type="ChEBI" id="CHEBI:456216"/>
        <dbReference type="EC" id="2.7.11.1"/>
    </reaction>
</comment>
<sequence length="331" mass="37740">MKPGGKGIPLGVLISLLCLVLLLLSGFIRGRWEKIKRVTLIFRNDEHELRELLEMNGYTDSNSELGDHGTNDLTFFSYKSIAAATNNFSTDNKLGEGGFGPVFKARFSGGQEIAVKQLARKSTQGMVEFKNEVFLIAKLQHTNLVRLLGCCIHKEHKLLIYEYMPNKSLDSFLFDETKRGRLSWEIRFSIIAGISQGLLYLHKIFNQNVVEANTNRVVGTYGYMAPEYAMEGVYSVKSDVYSFGVLILEILSGRKNNSFYHAEVPFNLVSLAWEFWNRDSALELMDPLISDSCIEHQFLRCVHIGLLCVEDRALDRPTMFDVRHYNYIIKL</sequence>
<dbReference type="InterPro" id="IPR000719">
    <property type="entry name" value="Prot_kinase_dom"/>
</dbReference>
<evidence type="ECO:0000256" key="6">
    <source>
        <dbReference type="ARBA" id="ARBA00022777"/>
    </source>
</evidence>
<evidence type="ECO:0000256" key="3">
    <source>
        <dbReference type="ARBA" id="ARBA00022679"/>
    </source>
</evidence>
<name>A0AAD8HK93_9APIA</name>
<evidence type="ECO:0000256" key="8">
    <source>
        <dbReference type="ARBA" id="ARBA00023157"/>
    </source>
</evidence>
<keyword evidence="3" id="KW-0808">Transferase</keyword>
<dbReference type="InterPro" id="IPR001245">
    <property type="entry name" value="Ser-Thr/Tyr_kinase_cat_dom"/>
</dbReference>
<dbReference type="PROSITE" id="PS50011">
    <property type="entry name" value="PROTEIN_KINASE_DOM"/>
    <property type="match status" value="1"/>
</dbReference>
<keyword evidence="7" id="KW-0067">ATP-binding</keyword>
<evidence type="ECO:0000256" key="5">
    <source>
        <dbReference type="ARBA" id="ARBA00022741"/>
    </source>
</evidence>
<keyword evidence="5" id="KW-0547">Nucleotide-binding</keyword>
<dbReference type="EMBL" id="JAUIZM010000008">
    <property type="protein sequence ID" value="KAK1368290.1"/>
    <property type="molecule type" value="Genomic_DNA"/>
</dbReference>
<evidence type="ECO:0000256" key="7">
    <source>
        <dbReference type="ARBA" id="ARBA00022840"/>
    </source>
</evidence>
<keyword evidence="9" id="KW-0325">Glycoprotein</keyword>
<dbReference type="EC" id="2.7.11.1" evidence="1"/>
<dbReference type="Proteomes" id="UP001237642">
    <property type="component" value="Unassembled WGS sequence"/>
</dbReference>
<keyword evidence="6 13" id="KW-0418">Kinase</keyword>
<proteinExistence type="predicted"/>
<feature type="domain" description="Protein kinase" evidence="12">
    <location>
        <begin position="88"/>
        <end position="328"/>
    </location>
</feature>
<dbReference type="GO" id="GO:0004674">
    <property type="term" value="F:protein serine/threonine kinase activity"/>
    <property type="evidence" value="ECO:0007669"/>
    <property type="project" value="UniProtKB-KW"/>
</dbReference>
<dbReference type="GO" id="GO:0005886">
    <property type="term" value="C:plasma membrane"/>
    <property type="evidence" value="ECO:0007669"/>
    <property type="project" value="TreeGrafter"/>
</dbReference>
<reference evidence="13" key="1">
    <citation type="submission" date="2023-02" db="EMBL/GenBank/DDBJ databases">
        <title>Genome of toxic invasive species Heracleum sosnowskyi carries increased number of genes despite the absence of recent whole-genome duplications.</title>
        <authorList>
            <person name="Schelkunov M."/>
            <person name="Shtratnikova V."/>
            <person name="Makarenko M."/>
            <person name="Klepikova A."/>
            <person name="Omelchenko D."/>
            <person name="Novikova G."/>
            <person name="Obukhova E."/>
            <person name="Bogdanov V."/>
            <person name="Penin A."/>
            <person name="Logacheva M."/>
        </authorList>
    </citation>
    <scope>NUCLEOTIDE SEQUENCE</scope>
    <source>
        <strain evidence="13">Hsosn_3</strain>
        <tissue evidence="13">Leaf</tissue>
    </source>
</reference>
<dbReference type="Pfam" id="PF07714">
    <property type="entry name" value="PK_Tyr_Ser-Thr"/>
    <property type="match status" value="2"/>
</dbReference>
<dbReference type="Gene3D" id="1.10.510.10">
    <property type="entry name" value="Transferase(Phosphotransferase) domain 1"/>
    <property type="match status" value="2"/>
</dbReference>
<keyword evidence="15" id="KW-1185">Reference proteome</keyword>
<keyword evidence="2" id="KW-0723">Serine/threonine-protein kinase</keyword>
<keyword evidence="4" id="KW-0732">Signal</keyword>
<accession>A0AAD8HK93</accession>
<keyword evidence="8" id="KW-1015">Disulfide bond</keyword>
<evidence type="ECO:0000256" key="4">
    <source>
        <dbReference type="ARBA" id="ARBA00022729"/>
    </source>
</evidence>
<evidence type="ECO:0000256" key="11">
    <source>
        <dbReference type="ARBA" id="ARBA00048679"/>
    </source>
</evidence>
<evidence type="ECO:0000313" key="15">
    <source>
        <dbReference type="Proteomes" id="UP001237642"/>
    </source>
</evidence>
<dbReference type="EMBL" id="JAUIZM010000008">
    <property type="protein sequence ID" value="KAK1368288.1"/>
    <property type="molecule type" value="Genomic_DNA"/>
</dbReference>
<dbReference type="SUPFAM" id="SSF56112">
    <property type="entry name" value="Protein kinase-like (PK-like)"/>
    <property type="match status" value="1"/>
</dbReference>
<evidence type="ECO:0000256" key="2">
    <source>
        <dbReference type="ARBA" id="ARBA00022527"/>
    </source>
</evidence>
<comment type="catalytic activity">
    <reaction evidence="11">
        <text>L-seryl-[protein] + ATP = O-phospho-L-seryl-[protein] + ADP + H(+)</text>
        <dbReference type="Rhea" id="RHEA:17989"/>
        <dbReference type="Rhea" id="RHEA-COMP:9863"/>
        <dbReference type="Rhea" id="RHEA-COMP:11604"/>
        <dbReference type="ChEBI" id="CHEBI:15378"/>
        <dbReference type="ChEBI" id="CHEBI:29999"/>
        <dbReference type="ChEBI" id="CHEBI:30616"/>
        <dbReference type="ChEBI" id="CHEBI:83421"/>
        <dbReference type="ChEBI" id="CHEBI:456216"/>
        <dbReference type="EC" id="2.7.11.1"/>
    </reaction>
</comment>
<gene>
    <name evidence="13" type="ORF">POM88_034380</name>
    <name evidence="14" type="ORF">POM88_034382</name>
</gene>
<protein>
    <recommendedName>
        <fullName evidence="1">non-specific serine/threonine protein kinase</fullName>
        <ecNumber evidence="1">2.7.11.1</ecNumber>
    </recommendedName>
</protein>
<dbReference type="PANTHER" id="PTHR27002:SF926">
    <property type="entry name" value="OS07G0535800 PROTEIN"/>
    <property type="match status" value="1"/>
</dbReference>
<evidence type="ECO:0000256" key="9">
    <source>
        <dbReference type="ARBA" id="ARBA00023180"/>
    </source>
</evidence>
<dbReference type="PANTHER" id="PTHR27002">
    <property type="entry name" value="RECEPTOR-LIKE SERINE/THREONINE-PROTEIN KINASE SD1-8"/>
    <property type="match status" value="1"/>
</dbReference>
<evidence type="ECO:0000256" key="1">
    <source>
        <dbReference type="ARBA" id="ARBA00012513"/>
    </source>
</evidence>
<evidence type="ECO:0000259" key="12">
    <source>
        <dbReference type="PROSITE" id="PS50011"/>
    </source>
</evidence>
<comment type="caution">
    <text evidence="13">The sequence shown here is derived from an EMBL/GenBank/DDBJ whole genome shotgun (WGS) entry which is preliminary data.</text>
</comment>
<dbReference type="FunFam" id="3.30.200.20:FF:000195">
    <property type="entry name" value="G-type lectin S-receptor-like serine/threonine-protein kinase"/>
    <property type="match status" value="1"/>
</dbReference>
<dbReference type="AlphaFoldDB" id="A0AAD8HK93"/>
<evidence type="ECO:0000256" key="10">
    <source>
        <dbReference type="ARBA" id="ARBA00047899"/>
    </source>
</evidence>
<evidence type="ECO:0000313" key="13">
    <source>
        <dbReference type="EMBL" id="KAK1368288.1"/>
    </source>
</evidence>
<dbReference type="Gene3D" id="3.30.200.20">
    <property type="entry name" value="Phosphorylase Kinase, domain 1"/>
    <property type="match status" value="1"/>
</dbReference>
<dbReference type="InterPro" id="IPR011009">
    <property type="entry name" value="Kinase-like_dom_sf"/>
</dbReference>
<evidence type="ECO:0000313" key="14">
    <source>
        <dbReference type="EMBL" id="KAK1368290.1"/>
    </source>
</evidence>
<dbReference type="GO" id="GO:0005524">
    <property type="term" value="F:ATP binding"/>
    <property type="evidence" value="ECO:0007669"/>
    <property type="project" value="UniProtKB-KW"/>
</dbReference>
<organism evidence="13 15">
    <name type="scientific">Heracleum sosnowskyi</name>
    <dbReference type="NCBI Taxonomy" id="360622"/>
    <lineage>
        <taxon>Eukaryota</taxon>
        <taxon>Viridiplantae</taxon>
        <taxon>Streptophyta</taxon>
        <taxon>Embryophyta</taxon>
        <taxon>Tracheophyta</taxon>
        <taxon>Spermatophyta</taxon>
        <taxon>Magnoliopsida</taxon>
        <taxon>eudicotyledons</taxon>
        <taxon>Gunneridae</taxon>
        <taxon>Pentapetalae</taxon>
        <taxon>asterids</taxon>
        <taxon>campanulids</taxon>
        <taxon>Apiales</taxon>
        <taxon>Apiaceae</taxon>
        <taxon>Apioideae</taxon>
        <taxon>apioid superclade</taxon>
        <taxon>Tordylieae</taxon>
        <taxon>Tordyliinae</taxon>
        <taxon>Heracleum</taxon>
    </lineage>
</organism>
<reference evidence="13" key="2">
    <citation type="submission" date="2023-05" db="EMBL/GenBank/DDBJ databases">
        <authorList>
            <person name="Schelkunov M.I."/>
        </authorList>
    </citation>
    <scope>NUCLEOTIDE SEQUENCE</scope>
    <source>
        <strain evidence="13">Hsosn_3</strain>
        <tissue evidence="13">Leaf</tissue>
    </source>
</reference>